<evidence type="ECO:0000256" key="1">
    <source>
        <dbReference type="SAM" id="MobiDB-lite"/>
    </source>
</evidence>
<reference evidence="2" key="1">
    <citation type="submission" date="2013-07" db="EMBL/GenBank/DDBJ databases">
        <title>The genome of Eucalyptus grandis.</title>
        <authorList>
            <person name="Schmutz J."/>
            <person name="Hayes R."/>
            <person name="Myburg A."/>
            <person name="Tuskan G."/>
            <person name="Grattapaglia D."/>
            <person name="Rokhsar D.S."/>
        </authorList>
    </citation>
    <scope>NUCLEOTIDE SEQUENCE</scope>
    <source>
        <tissue evidence="2">Leaf extractions</tissue>
    </source>
</reference>
<dbReference type="EMBL" id="KK198758">
    <property type="protein sequence ID" value="KCW66846.1"/>
    <property type="molecule type" value="Genomic_DNA"/>
</dbReference>
<dbReference type="InParanoid" id="A0A059BLU3"/>
<dbReference type="Gramene" id="KCW66846">
    <property type="protein sequence ID" value="KCW66846"/>
    <property type="gene ID" value="EUGRSUZ_F00609"/>
</dbReference>
<accession>A0A059BLU3</accession>
<proteinExistence type="predicted"/>
<name>A0A059BLU3_EUCGR</name>
<sequence>MKQETRTNRTISARSGEPETGHGHKKEHEKNGRPRVPTQLTGSDGGRARWIGLRLSALRPGILGSRSRIGKNQDRPSGDLPWLQSGQGAAADRRFWLGSDGQRRPSQLRSLSFAAGSLSDLTYSFSSTSLASSSNERALKASAQTSLPSGFLTGFRAAPIGGINGACKTSPATLLCLRGRRRA</sequence>
<feature type="region of interest" description="Disordered" evidence="1">
    <location>
        <begin position="64"/>
        <end position="85"/>
    </location>
</feature>
<organism evidence="2">
    <name type="scientific">Eucalyptus grandis</name>
    <name type="common">Flooded gum</name>
    <dbReference type="NCBI Taxonomy" id="71139"/>
    <lineage>
        <taxon>Eukaryota</taxon>
        <taxon>Viridiplantae</taxon>
        <taxon>Streptophyta</taxon>
        <taxon>Embryophyta</taxon>
        <taxon>Tracheophyta</taxon>
        <taxon>Spermatophyta</taxon>
        <taxon>Magnoliopsida</taxon>
        <taxon>eudicotyledons</taxon>
        <taxon>Gunneridae</taxon>
        <taxon>Pentapetalae</taxon>
        <taxon>rosids</taxon>
        <taxon>malvids</taxon>
        <taxon>Myrtales</taxon>
        <taxon>Myrtaceae</taxon>
        <taxon>Myrtoideae</taxon>
        <taxon>Eucalypteae</taxon>
        <taxon>Eucalyptus</taxon>
    </lineage>
</organism>
<feature type="compositionally biased region" description="Basic and acidic residues" evidence="1">
    <location>
        <begin position="16"/>
        <end position="32"/>
    </location>
</feature>
<feature type="region of interest" description="Disordered" evidence="1">
    <location>
        <begin position="1"/>
        <end position="45"/>
    </location>
</feature>
<evidence type="ECO:0000313" key="2">
    <source>
        <dbReference type="EMBL" id="KCW66846.1"/>
    </source>
</evidence>
<gene>
    <name evidence="2" type="ORF">EUGRSUZ_F00609</name>
</gene>
<dbReference type="AlphaFoldDB" id="A0A059BLU3"/>
<protein>
    <submittedName>
        <fullName evidence="2">Uncharacterized protein</fullName>
    </submittedName>
</protein>